<feature type="compositionally biased region" description="Polar residues" evidence="1">
    <location>
        <begin position="86"/>
        <end position="101"/>
    </location>
</feature>
<name>A0A5J4YRF6_PORPP</name>
<dbReference type="SMART" id="SM00382">
    <property type="entry name" value="AAA"/>
    <property type="match status" value="1"/>
</dbReference>
<dbReference type="AlphaFoldDB" id="A0A5J4YRF6"/>
<comment type="caution">
    <text evidence="3">The sequence shown here is derived from an EMBL/GenBank/DDBJ whole genome shotgun (WGS) entry which is preliminary data.</text>
</comment>
<dbReference type="GO" id="GO:0005524">
    <property type="term" value="F:ATP binding"/>
    <property type="evidence" value="ECO:0007669"/>
    <property type="project" value="InterPro"/>
</dbReference>
<evidence type="ECO:0000313" key="3">
    <source>
        <dbReference type="EMBL" id="KAA8493304.1"/>
    </source>
</evidence>
<dbReference type="CDD" id="cd19481">
    <property type="entry name" value="RecA-like_protease"/>
    <property type="match status" value="1"/>
</dbReference>
<proteinExistence type="predicted"/>
<dbReference type="Gene3D" id="3.40.50.300">
    <property type="entry name" value="P-loop containing nucleotide triphosphate hydrolases"/>
    <property type="match status" value="1"/>
</dbReference>
<dbReference type="Proteomes" id="UP000324585">
    <property type="component" value="Unassembled WGS sequence"/>
</dbReference>
<dbReference type="SUPFAM" id="SSF52540">
    <property type="entry name" value="P-loop containing nucleoside triphosphate hydrolases"/>
    <property type="match status" value="1"/>
</dbReference>
<dbReference type="PANTHER" id="PTHR23074:SF83">
    <property type="entry name" value="VACUOLAR PROTEIN SORTING-ASSOCIATED PROTEIN 4A"/>
    <property type="match status" value="1"/>
</dbReference>
<dbReference type="InterPro" id="IPR050304">
    <property type="entry name" value="MT-severing_AAA_ATPase"/>
</dbReference>
<dbReference type="PROSITE" id="PS00674">
    <property type="entry name" value="AAA"/>
    <property type="match status" value="1"/>
</dbReference>
<dbReference type="InterPro" id="IPR027417">
    <property type="entry name" value="P-loop_NTPase"/>
</dbReference>
<sequence length="1007" mass="113593">MELDGVYIPAEVIRPYLALLKGRDSFERTDEAVAEAARHATQVSLSENSQDLLKIQRVLSMPNTFNTIKIRGSNLKTILGNSVEEAQTQPADVASASNETPESAAPPSLHLLFASHECKNIVISTQSQGDEEHFKSELLRSVKYQMRLRPNSRLFGDVTIQEPLLEGGERLIPGQPFCSAVLPKPFVTLRHVHRIENLIEPEQIVLEVNEETAVDAESGNGSAGKVLDAKARENLRAFARFVHYTAQETPKPKCVDLRLNRDDVTQAIDNLISRMVGIESLQEAMKQKFTLFEYKKSLPRGILFHGPPGTGKTTLMREICNGLGIELIAETLTAGDFSKSLVGYSEKMINQLANRAASVPWRLACVVIDEVEALVKSRSGEGGNSSIISVLLSRISGISDVPNLILIVATNHPEQMDAAFMRRMNIKLFVGPPSYSGRSHMVRVLGVGNEGEPDGNMFGTRGHRSIEGNRCACEKCEFEDFVALLMINYGASQVMGALTRLRSRLRSFNLQELPDDGTVSAEIYDEAENILANYTDEEDILVSTHNQVRVLAPYARETLNFEDLVVNGEELLKLVTPTGRRENRCSGRILIDLTAGKDHIQVQLERRKLSDSEKRLLGRLENIPDVLAALQCEHRPDRLIDLIKRTEMIEMDDTTLHPQDQRVSDERHLHFNQVLSDHVCPLLLAVFSEGQNDSDYAVYAEAFCEKVSRFADMGTSGDWRRVVQERNEAARHLLRGIEKDYKMKEGSILVLEEQYRFFSFVEDPRYLTLDDLLVLYMHLAYATNTTRVVHACRELFHTANQVDENHMQLFWQSTIKALKTHYKSGLVILDYDSIANASGGSNSGSHLDNPRLMSTMRATMRSSTQDVWFVAVSANDAIVSTLVEYHGWTKQTRARKRCFNCGLRVERARENDECGVHSGEILVYSRDEYGSLRRDDFQEDPIRHDDWSSRKKLIEMVEQTSTRAAQRIFLSQLKWSCCQQEGLFHPRGGELPGKHQFGWSWDMLKIQ</sequence>
<protein>
    <submittedName>
        <fullName evidence="3">ATPase family 2 protein</fullName>
    </submittedName>
</protein>
<feature type="domain" description="AAA+ ATPase" evidence="2">
    <location>
        <begin position="298"/>
        <end position="434"/>
    </location>
</feature>
<reference evidence="4" key="1">
    <citation type="journal article" date="2019" name="Nat. Commun.">
        <title>Expansion of phycobilisome linker gene families in mesophilic red algae.</title>
        <authorList>
            <person name="Lee J."/>
            <person name="Kim D."/>
            <person name="Bhattacharya D."/>
            <person name="Yoon H.S."/>
        </authorList>
    </citation>
    <scope>NUCLEOTIDE SEQUENCE [LARGE SCALE GENOMIC DNA]</scope>
    <source>
        <strain evidence="4">CCMP 1328</strain>
    </source>
</reference>
<dbReference type="Pfam" id="PF00004">
    <property type="entry name" value="AAA"/>
    <property type="match status" value="1"/>
</dbReference>
<dbReference type="EMBL" id="VRMN01000007">
    <property type="protein sequence ID" value="KAA8493304.1"/>
    <property type="molecule type" value="Genomic_DNA"/>
</dbReference>
<feature type="region of interest" description="Disordered" evidence="1">
    <location>
        <begin position="86"/>
        <end position="105"/>
    </location>
</feature>
<dbReference type="InterPro" id="IPR003959">
    <property type="entry name" value="ATPase_AAA_core"/>
</dbReference>
<dbReference type="OrthoDB" id="10038562at2759"/>
<evidence type="ECO:0000256" key="1">
    <source>
        <dbReference type="SAM" id="MobiDB-lite"/>
    </source>
</evidence>
<evidence type="ECO:0000313" key="4">
    <source>
        <dbReference type="Proteomes" id="UP000324585"/>
    </source>
</evidence>
<evidence type="ECO:0000259" key="2">
    <source>
        <dbReference type="SMART" id="SM00382"/>
    </source>
</evidence>
<organism evidence="3 4">
    <name type="scientific">Porphyridium purpureum</name>
    <name type="common">Red alga</name>
    <name type="synonym">Porphyridium cruentum</name>
    <dbReference type="NCBI Taxonomy" id="35688"/>
    <lineage>
        <taxon>Eukaryota</taxon>
        <taxon>Rhodophyta</taxon>
        <taxon>Bangiophyceae</taxon>
        <taxon>Porphyridiales</taxon>
        <taxon>Porphyridiaceae</taxon>
        <taxon>Porphyridium</taxon>
    </lineage>
</organism>
<gene>
    <name evidence="3" type="ORF">FVE85_8749</name>
</gene>
<keyword evidence="4" id="KW-1185">Reference proteome</keyword>
<accession>A0A5J4YRF6</accession>
<dbReference type="InterPro" id="IPR003960">
    <property type="entry name" value="ATPase_AAA_CS"/>
</dbReference>
<dbReference type="InterPro" id="IPR003593">
    <property type="entry name" value="AAA+_ATPase"/>
</dbReference>
<dbReference type="GO" id="GO:0016887">
    <property type="term" value="F:ATP hydrolysis activity"/>
    <property type="evidence" value="ECO:0007669"/>
    <property type="project" value="InterPro"/>
</dbReference>
<dbReference type="PANTHER" id="PTHR23074">
    <property type="entry name" value="AAA DOMAIN-CONTAINING"/>
    <property type="match status" value="1"/>
</dbReference>